<evidence type="ECO:0000256" key="4">
    <source>
        <dbReference type="ARBA" id="ARBA00022741"/>
    </source>
</evidence>
<dbReference type="GO" id="GO:0009117">
    <property type="term" value="P:nucleotide metabolic process"/>
    <property type="evidence" value="ECO:0007669"/>
    <property type="project" value="UniProtKB-KW"/>
</dbReference>
<comment type="caution">
    <text evidence="14">The sequence shown here is derived from an EMBL/GenBank/DDBJ whole genome shotgun (WGS) entry which is preliminary data.</text>
</comment>
<evidence type="ECO:0000256" key="5">
    <source>
        <dbReference type="ARBA" id="ARBA00022801"/>
    </source>
</evidence>
<protein>
    <recommendedName>
        <fullName evidence="12">Inosine triphosphate pyrophosphatase</fullName>
        <shortName evidence="12">ITPase</shortName>
        <shortName evidence="12">Inosine triphosphatase</shortName>
        <ecNumber evidence="12">3.6.1.66</ecNumber>
    </recommendedName>
    <alternativeName>
        <fullName evidence="12">Non-canonical purine NTP pyrophosphatase</fullName>
    </alternativeName>
    <alternativeName>
        <fullName evidence="12">Non-standard purine NTP pyrophosphatase</fullName>
    </alternativeName>
    <alternativeName>
        <fullName evidence="12">Nucleoside-triphosphate diphosphatase</fullName>
    </alternativeName>
    <alternativeName>
        <fullName evidence="12">Nucleoside-triphosphate pyrophosphatase</fullName>
        <shortName evidence="12">NTPase</shortName>
    </alternativeName>
    <alternativeName>
        <fullName evidence="12">XTP/dITP diphosphatase</fullName>
    </alternativeName>
</protein>
<keyword evidence="6 12" id="KW-0460">Magnesium</keyword>
<dbReference type="InterPro" id="IPR029001">
    <property type="entry name" value="ITPase-like_fam"/>
</dbReference>
<dbReference type="HAMAP" id="MF_03148">
    <property type="entry name" value="HAM1_NTPase"/>
    <property type="match status" value="1"/>
</dbReference>
<dbReference type="PANTHER" id="PTHR11067:SF9">
    <property type="entry name" value="INOSINE TRIPHOSPHATE PYROPHOSPHATASE"/>
    <property type="match status" value="1"/>
</dbReference>
<comment type="subunit">
    <text evidence="12">Homodimer.</text>
</comment>
<dbReference type="GO" id="GO:0035870">
    <property type="term" value="F:dITP diphosphatase activity"/>
    <property type="evidence" value="ECO:0007669"/>
    <property type="project" value="UniProtKB-UniRule"/>
</dbReference>
<feature type="binding site" evidence="12">
    <location>
        <position position="66"/>
    </location>
    <ligand>
        <name>Mg(2+)</name>
        <dbReference type="ChEBI" id="CHEBI:18420"/>
    </ligand>
</feature>
<dbReference type="Gene3D" id="3.90.950.10">
    <property type="match status" value="1"/>
</dbReference>
<keyword evidence="4 12" id="KW-0547">Nucleotide-binding</keyword>
<dbReference type="GO" id="GO:0005634">
    <property type="term" value="C:nucleus"/>
    <property type="evidence" value="ECO:0007669"/>
    <property type="project" value="UniProtKB-SubCell"/>
</dbReference>
<dbReference type="NCBIfam" id="TIGR00042">
    <property type="entry name" value="RdgB/HAM1 family non-canonical purine NTP pyrophosphatase"/>
    <property type="match status" value="1"/>
</dbReference>
<dbReference type="GO" id="GO:0046872">
    <property type="term" value="F:metal ion binding"/>
    <property type="evidence" value="ECO:0007669"/>
    <property type="project" value="UniProtKB-KW"/>
</dbReference>
<sequence>MMKKTLLFVTGNKNKLREVSKILGDKFEVVAHDIDLEEIQGTMDEISIKKCQAAAEVVQAAVIVEDTSLCFEAFNGLPGAYVKWFLKEIGPKGLCDMLAATENKKAYARCTFAYSGGPGEKVVLFTGITKGNIVEPRGPTNFGWDPIFQPNEFDQTYAEMSTEVKNSISHRYKAAMQLQQFLEKQ</sequence>
<evidence type="ECO:0000256" key="3">
    <source>
        <dbReference type="ARBA" id="ARBA00022723"/>
    </source>
</evidence>
<evidence type="ECO:0000256" key="8">
    <source>
        <dbReference type="ARBA" id="ARBA00054940"/>
    </source>
</evidence>
<dbReference type="GO" id="GO:0000166">
    <property type="term" value="F:nucleotide binding"/>
    <property type="evidence" value="ECO:0007669"/>
    <property type="project" value="UniProtKB-KW"/>
</dbReference>
<evidence type="ECO:0000256" key="11">
    <source>
        <dbReference type="ARBA" id="ARBA00093271"/>
    </source>
</evidence>
<feature type="binding site" evidence="12">
    <location>
        <position position="165"/>
    </location>
    <ligand>
        <name>ITP</name>
        <dbReference type="ChEBI" id="CHEBI:61402"/>
    </ligand>
</feature>
<evidence type="ECO:0000256" key="7">
    <source>
        <dbReference type="ARBA" id="ARBA00023080"/>
    </source>
</evidence>
<dbReference type="EC" id="3.6.1.66" evidence="12"/>
<evidence type="ECO:0000256" key="9">
    <source>
        <dbReference type="ARBA" id="ARBA00093218"/>
    </source>
</evidence>
<feature type="binding site" evidence="12">
    <location>
        <begin position="66"/>
        <end position="67"/>
    </location>
    <ligand>
        <name>ITP</name>
        <dbReference type="ChEBI" id="CHEBI:61402"/>
    </ligand>
</feature>
<dbReference type="GO" id="GO:0005737">
    <property type="term" value="C:cytoplasm"/>
    <property type="evidence" value="ECO:0007669"/>
    <property type="project" value="UniProtKB-SubCell"/>
</dbReference>
<dbReference type="PANTHER" id="PTHR11067">
    <property type="entry name" value="INOSINE TRIPHOSPHATE PYROPHOSPHATASE/HAM1 PROTEIN"/>
    <property type="match status" value="1"/>
</dbReference>
<dbReference type="GO" id="GO:0036220">
    <property type="term" value="F:ITP diphosphatase activity"/>
    <property type="evidence" value="ECO:0007669"/>
    <property type="project" value="UniProtKB-UniRule"/>
</dbReference>
<comment type="cofactor">
    <cofactor evidence="12">
        <name>Mg(2+)</name>
        <dbReference type="ChEBI" id="CHEBI:18420"/>
    </cofactor>
    <cofactor evidence="12">
        <name>Mn(2+)</name>
        <dbReference type="ChEBI" id="CHEBI:29035"/>
    </cofactor>
    <text evidence="12">Binds 1 divalent metal cation per subunit; can use either Mg(2+) or Mn(2+).</text>
</comment>
<feature type="binding site" evidence="12">
    <location>
        <begin position="142"/>
        <end position="145"/>
    </location>
    <ligand>
        <name>ITP</name>
        <dbReference type="ChEBI" id="CHEBI:61402"/>
    </ligand>
</feature>
<feature type="binding site" evidence="12">
    <location>
        <begin position="170"/>
        <end position="171"/>
    </location>
    <ligand>
        <name>ITP</name>
        <dbReference type="ChEBI" id="CHEBI:61402"/>
    </ligand>
</feature>
<keyword evidence="3 12" id="KW-0479">Metal-binding</keyword>
<keyword evidence="5 12" id="KW-0378">Hydrolase</keyword>
<dbReference type="OrthoDB" id="6288734at2759"/>
<dbReference type="GO" id="GO:0009204">
    <property type="term" value="P:deoxyribonucleoside triphosphate catabolic process"/>
    <property type="evidence" value="ECO:0007669"/>
    <property type="project" value="UniProtKB-UniRule"/>
</dbReference>
<comment type="catalytic activity">
    <reaction evidence="12">
        <text>XTP + H2O = XMP + diphosphate + H(+)</text>
        <dbReference type="Rhea" id="RHEA:28610"/>
        <dbReference type="ChEBI" id="CHEBI:15377"/>
        <dbReference type="ChEBI" id="CHEBI:15378"/>
        <dbReference type="ChEBI" id="CHEBI:33019"/>
        <dbReference type="ChEBI" id="CHEBI:57464"/>
        <dbReference type="ChEBI" id="CHEBI:61314"/>
        <dbReference type="EC" id="3.6.1.66"/>
    </reaction>
</comment>
<dbReference type="EMBL" id="MBFR01000169">
    <property type="protein sequence ID" value="PVU92248.1"/>
    <property type="molecule type" value="Genomic_DNA"/>
</dbReference>
<evidence type="ECO:0000256" key="13">
    <source>
        <dbReference type="RuleBase" id="RU003781"/>
    </source>
</evidence>
<feature type="binding site" evidence="12">
    <location>
        <position position="50"/>
    </location>
    <ligand>
        <name>ITP</name>
        <dbReference type="ChEBI" id="CHEBI:61402"/>
    </ligand>
</feature>
<dbReference type="AlphaFoldDB" id="A0A2T9YIS8"/>
<comment type="catalytic activity">
    <reaction evidence="11">
        <text>N(6)-hydroxy-dATP + H2O = N(6)-hydroxy-dAMP + diphosphate + H(+)</text>
        <dbReference type="Rhea" id="RHEA:83971"/>
        <dbReference type="ChEBI" id="CHEBI:15377"/>
        <dbReference type="ChEBI" id="CHEBI:15378"/>
        <dbReference type="ChEBI" id="CHEBI:33019"/>
        <dbReference type="ChEBI" id="CHEBI:233529"/>
        <dbReference type="ChEBI" id="CHEBI:233530"/>
    </reaction>
    <physiologicalReaction direction="left-to-right" evidence="11">
        <dbReference type="Rhea" id="RHEA:83972"/>
    </physiologicalReaction>
</comment>
<feature type="binding site" evidence="12">
    <location>
        <position position="38"/>
    </location>
    <ligand>
        <name>Mg(2+)</name>
        <dbReference type="ChEBI" id="CHEBI:18420"/>
    </ligand>
</feature>
<evidence type="ECO:0000256" key="1">
    <source>
        <dbReference type="ARBA" id="ARBA00008023"/>
    </source>
</evidence>
<proteinExistence type="inferred from homology"/>
<keyword evidence="12" id="KW-0464">Manganese</keyword>
<dbReference type="FunFam" id="3.90.950.10:FF:000003">
    <property type="entry name" value="Inosine triphosphate pyrophosphatase"/>
    <property type="match status" value="1"/>
</dbReference>
<comment type="subcellular location">
    <subcellularLocation>
        <location evidence="12">Cytoplasm</location>
    </subcellularLocation>
    <subcellularLocation>
        <location evidence="12">Nucleus</location>
    </subcellularLocation>
</comment>
<dbReference type="CDD" id="cd00515">
    <property type="entry name" value="HAM1"/>
    <property type="match status" value="1"/>
</dbReference>
<keyword evidence="7 12" id="KW-0546">Nucleotide metabolism</keyword>
<reference evidence="14 15" key="1">
    <citation type="journal article" date="2018" name="MBio">
        <title>Comparative Genomics Reveals the Core Gene Toolbox for the Fungus-Insect Symbiosis.</title>
        <authorList>
            <person name="Wang Y."/>
            <person name="Stata M."/>
            <person name="Wang W."/>
            <person name="Stajich J.E."/>
            <person name="White M.M."/>
            <person name="Moncalvo J.M."/>
        </authorList>
    </citation>
    <scope>NUCLEOTIDE SEQUENCE [LARGE SCALE GENOMIC DNA]</scope>
    <source>
        <strain evidence="14 15">SWE-8-4</strain>
    </source>
</reference>
<keyword evidence="12" id="KW-0539">Nucleus</keyword>
<comment type="function">
    <text evidence="12">Pyrophosphatase that hydrolyzes non-canonical purine nucleotides such as inosine triphosphate (ITP), deoxyinosine triphosphate (dITP) or xanthosine 5'-triphosphate (XTP) to their respective monophosphate derivatives. The enzyme does not distinguish between the deoxy- and ribose forms. Probably excludes non-canonical purines from RNA and DNA precursor pools, thus preventing their incorporation into RNA and DNA and avoiding chromosomal lesions.</text>
</comment>
<dbReference type="InterPro" id="IPR002637">
    <property type="entry name" value="RdgB/HAM1"/>
</dbReference>
<keyword evidence="2 12" id="KW-0963">Cytoplasm</keyword>
<evidence type="ECO:0000313" key="15">
    <source>
        <dbReference type="Proteomes" id="UP000245383"/>
    </source>
</evidence>
<dbReference type="InterPro" id="IPR027502">
    <property type="entry name" value="ITPase"/>
</dbReference>
<comment type="catalytic activity">
    <reaction evidence="9">
        <text>ITP + H2O = IMP + diphosphate + H(+)</text>
        <dbReference type="Rhea" id="RHEA:29399"/>
        <dbReference type="ChEBI" id="CHEBI:15377"/>
        <dbReference type="ChEBI" id="CHEBI:15378"/>
        <dbReference type="ChEBI" id="CHEBI:33019"/>
        <dbReference type="ChEBI" id="CHEBI:58053"/>
        <dbReference type="ChEBI" id="CHEBI:61402"/>
        <dbReference type="EC" id="3.6.1.66"/>
    </reaction>
    <physiologicalReaction direction="left-to-right" evidence="9">
        <dbReference type="Rhea" id="RHEA:29400"/>
    </physiologicalReaction>
</comment>
<dbReference type="Pfam" id="PF01725">
    <property type="entry name" value="Ham1p_like"/>
    <property type="match status" value="1"/>
</dbReference>
<dbReference type="SUPFAM" id="SSF52972">
    <property type="entry name" value="ITPase-like"/>
    <property type="match status" value="1"/>
</dbReference>
<evidence type="ECO:0000256" key="6">
    <source>
        <dbReference type="ARBA" id="ARBA00022842"/>
    </source>
</evidence>
<accession>A0A2T9YIS8</accession>
<gene>
    <name evidence="14" type="ORF">BB561_003953</name>
</gene>
<feature type="binding site" evidence="12">
    <location>
        <begin position="10"/>
        <end position="15"/>
    </location>
    <ligand>
        <name>ITP</name>
        <dbReference type="ChEBI" id="CHEBI:61402"/>
    </ligand>
</feature>
<evidence type="ECO:0000256" key="2">
    <source>
        <dbReference type="ARBA" id="ARBA00022490"/>
    </source>
</evidence>
<evidence type="ECO:0000256" key="10">
    <source>
        <dbReference type="ARBA" id="ARBA00093255"/>
    </source>
</evidence>
<dbReference type="GO" id="GO:0036222">
    <property type="term" value="F:XTP diphosphatase activity"/>
    <property type="evidence" value="ECO:0007669"/>
    <property type="project" value="UniProtKB-UniRule"/>
</dbReference>
<organism evidence="14 15">
    <name type="scientific">Smittium simulii</name>
    <dbReference type="NCBI Taxonomy" id="133385"/>
    <lineage>
        <taxon>Eukaryota</taxon>
        <taxon>Fungi</taxon>
        <taxon>Fungi incertae sedis</taxon>
        <taxon>Zoopagomycota</taxon>
        <taxon>Kickxellomycotina</taxon>
        <taxon>Harpellomycetes</taxon>
        <taxon>Harpellales</taxon>
        <taxon>Legeriomycetaceae</taxon>
        <taxon>Smittium</taxon>
    </lineage>
</organism>
<evidence type="ECO:0000313" key="14">
    <source>
        <dbReference type="EMBL" id="PVU92248.1"/>
    </source>
</evidence>
<keyword evidence="15" id="KW-1185">Reference proteome</keyword>
<evidence type="ECO:0000256" key="12">
    <source>
        <dbReference type="HAMAP-Rule" id="MF_03148"/>
    </source>
</evidence>
<comment type="function">
    <text evidence="8">Pyrophosphatase that hydrolyzes the non-canonical purine nucleotides inosine triphosphate (ITP), deoxyinosine triphosphate (dITP) as well as 2'-deoxy-N-6-hydroxylaminopurine triphosphate (dHAPTP) and xanthosine 5'-triphosphate (XTP) to their respective monophosphate derivatives. The enzyme does not distinguish between the deoxy- and ribose forms. Probably excludes non-canonical purines from RNA and DNA precursor pools, thus preventing their incorporation into RNA and DNA and avoiding chromosomal lesions.</text>
</comment>
<name>A0A2T9YIS8_9FUNG</name>
<dbReference type="Proteomes" id="UP000245383">
    <property type="component" value="Unassembled WGS sequence"/>
</dbReference>
<comment type="similarity">
    <text evidence="1 12 13">Belongs to the HAM1 NTPase family.</text>
</comment>
<comment type="catalytic activity">
    <reaction evidence="10">
        <text>dITP + H2O = dIMP + diphosphate + H(+)</text>
        <dbReference type="Rhea" id="RHEA:28342"/>
        <dbReference type="ChEBI" id="CHEBI:15377"/>
        <dbReference type="ChEBI" id="CHEBI:15378"/>
        <dbReference type="ChEBI" id="CHEBI:33019"/>
        <dbReference type="ChEBI" id="CHEBI:61194"/>
        <dbReference type="ChEBI" id="CHEBI:61382"/>
        <dbReference type="EC" id="3.6.1.66"/>
    </reaction>
    <physiologicalReaction direction="left-to-right" evidence="10">
        <dbReference type="Rhea" id="RHEA:28343"/>
    </physiologicalReaction>
</comment>
<dbReference type="STRING" id="133385.A0A2T9YIS8"/>